<dbReference type="PANTHER" id="PTHR34523">
    <property type="entry name" value="COILED-COIL DOMAIN-CONTAINING PROTEIN 138"/>
    <property type="match status" value="1"/>
</dbReference>
<protein>
    <submittedName>
        <fullName evidence="5">Uncharacterized protein</fullName>
    </submittedName>
</protein>
<dbReference type="InterPro" id="IPR048751">
    <property type="entry name" value="CCDC138_CC"/>
</dbReference>
<evidence type="ECO:0000313" key="6">
    <source>
        <dbReference type="Proteomes" id="UP001209878"/>
    </source>
</evidence>
<dbReference type="InterPro" id="IPR048750">
    <property type="entry name" value="CCDC138_C"/>
</dbReference>
<feature type="compositionally biased region" description="Polar residues" evidence="2">
    <location>
        <begin position="95"/>
        <end position="106"/>
    </location>
</feature>
<evidence type="ECO:0000256" key="2">
    <source>
        <dbReference type="SAM" id="MobiDB-lite"/>
    </source>
</evidence>
<dbReference type="Pfam" id="PF21035">
    <property type="entry name" value="CCDC138_C"/>
    <property type="match status" value="1"/>
</dbReference>
<accession>A0AAD9NW07</accession>
<dbReference type="InterPro" id="IPR038798">
    <property type="entry name" value="CCDC138"/>
</dbReference>
<evidence type="ECO:0000313" key="5">
    <source>
        <dbReference type="EMBL" id="KAK2183356.1"/>
    </source>
</evidence>
<proteinExistence type="predicted"/>
<feature type="non-terminal residue" evidence="5">
    <location>
        <position position="1"/>
    </location>
</feature>
<gene>
    <name evidence="5" type="ORF">NP493_311g01005</name>
</gene>
<sequence length="320" mass="36153">KEFKLLHERDDVLREREVAVTEREVSLKEKESVLKKAAAKIEKHIDMETTRQLQAAEELDALQTQHGKLERQFTSLQARLTNLQRKRNFEETKHSGQQALATLRKQTATKDTAKSATSRQKKGGVTVSLRRLGEELYRPAKQAQGGGDNSRDIAYIQSNDPQVRFLSALIILKTDTQVDHLAHVSGTLKSELKTDGGKDMFLYYQATSTLLTHVKTTNKLMVNLVTDIYLQMAIESPLLPSFLASCSNEAWFRSVSLVWRMPSVDVKLLEKLSIILQKLSKMNSCSEMLRTMGNENPFLVLNVKSILFNLGCEKVSTMSL</sequence>
<dbReference type="AlphaFoldDB" id="A0AAD9NW07"/>
<name>A0AAD9NW07_RIDPI</name>
<dbReference type="PANTHER" id="PTHR34523:SF1">
    <property type="entry name" value="COILED-COIL DOMAIN-CONTAINING PROTEIN 138"/>
    <property type="match status" value="1"/>
</dbReference>
<keyword evidence="6" id="KW-1185">Reference proteome</keyword>
<organism evidence="5 6">
    <name type="scientific">Ridgeia piscesae</name>
    <name type="common">Tubeworm</name>
    <dbReference type="NCBI Taxonomy" id="27915"/>
    <lineage>
        <taxon>Eukaryota</taxon>
        <taxon>Metazoa</taxon>
        <taxon>Spiralia</taxon>
        <taxon>Lophotrochozoa</taxon>
        <taxon>Annelida</taxon>
        <taxon>Polychaeta</taxon>
        <taxon>Sedentaria</taxon>
        <taxon>Canalipalpata</taxon>
        <taxon>Sabellida</taxon>
        <taxon>Siboglinidae</taxon>
        <taxon>Ridgeia</taxon>
    </lineage>
</organism>
<feature type="region of interest" description="Disordered" evidence="2">
    <location>
        <begin position="88"/>
        <end position="124"/>
    </location>
</feature>
<reference evidence="5" key="1">
    <citation type="journal article" date="2023" name="Mol. Biol. Evol.">
        <title>Third-Generation Sequencing Reveals the Adaptive Role of the Epigenome in Three Deep-Sea Polychaetes.</title>
        <authorList>
            <person name="Perez M."/>
            <person name="Aroh O."/>
            <person name="Sun Y."/>
            <person name="Lan Y."/>
            <person name="Juniper S.K."/>
            <person name="Young C.R."/>
            <person name="Angers B."/>
            <person name="Qian P.Y."/>
        </authorList>
    </citation>
    <scope>NUCLEOTIDE SEQUENCE</scope>
    <source>
        <strain evidence="5">R07B-5</strain>
    </source>
</reference>
<comment type="caution">
    <text evidence="5">The sequence shown here is derived from an EMBL/GenBank/DDBJ whole genome shotgun (WGS) entry which is preliminary data.</text>
</comment>
<dbReference type="EMBL" id="JAODUO010000314">
    <property type="protein sequence ID" value="KAK2183356.1"/>
    <property type="molecule type" value="Genomic_DNA"/>
</dbReference>
<evidence type="ECO:0000259" key="4">
    <source>
        <dbReference type="Pfam" id="PF21037"/>
    </source>
</evidence>
<feature type="coiled-coil region" evidence="1">
    <location>
        <begin position="52"/>
        <end position="86"/>
    </location>
</feature>
<keyword evidence="1" id="KW-0175">Coiled coil</keyword>
<evidence type="ECO:0000256" key="1">
    <source>
        <dbReference type="SAM" id="Coils"/>
    </source>
</evidence>
<evidence type="ECO:0000259" key="3">
    <source>
        <dbReference type="Pfam" id="PF21035"/>
    </source>
</evidence>
<feature type="domain" description="Coiled-coil-domain-containing protein 138 coiled-coil" evidence="4">
    <location>
        <begin position="57"/>
        <end position="92"/>
    </location>
</feature>
<dbReference type="Proteomes" id="UP001209878">
    <property type="component" value="Unassembled WGS sequence"/>
</dbReference>
<feature type="domain" description="Coiled-coil" evidence="3">
    <location>
        <begin position="118"/>
        <end position="310"/>
    </location>
</feature>
<dbReference type="Pfam" id="PF21037">
    <property type="entry name" value="CCDC138_cc"/>
    <property type="match status" value="1"/>
</dbReference>